<organism evidence="2 3">
    <name type="scientific">Glarea lozoyensis (strain ATCC 74030 / MF5533)</name>
    <dbReference type="NCBI Taxonomy" id="1104152"/>
    <lineage>
        <taxon>Eukaryota</taxon>
        <taxon>Fungi</taxon>
        <taxon>Dikarya</taxon>
        <taxon>Ascomycota</taxon>
        <taxon>Pezizomycotina</taxon>
        <taxon>Leotiomycetes</taxon>
        <taxon>Helotiales</taxon>
        <taxon>Helotiaceae</taxon>
        <taxon>Glarea</taxon>
    </lineage>
</organism>
<dbReference type="SUPFAM" id="SSF56112">
    <property type="entry name" value="Protein kinase-like (PK-like)"/>
    <property type="match status" value="1"/>
</dbReference>
<protein>
    <recommendedName>
        <fullName evidence="1">Protein kinase domain-containing protein</fullName>
    </recommendedName>
</protein>
<dbReference type="InterPro" id="IPR011009">
    <property type="entry name" value="Kinase-like_dom_sf"/>
</dbReference>
<dbReference type="PROSITE" id="PS50011">
    <property type="entry name" value="PROTEIN_KINASE_DOM"/>
    <property type="match status" value="1"/>
</dbReference>
<dbReference type="AlphaFoldDB" id="H0ET95"/>
<keyword evidence="3" id="KW-1185">Reference proteome</keyword>
<proteinExistence type="predicted"/>
<dbReference type="Gene3D" id="1.10.510.10">
    <property type="entry name" value="Transferase(Phosphotransferase) domain 1"/>
    <property type="match status" value="1"/>
</dbReference>
<dbReference type="OrthoDB" id="4062651at2759"/>
<dbReference type="GO" id="GO:0005524">
    <property type="term" value="F:ATP binding"/>
    <property type="evidence" value="ECO:0007669"/>
    <property type="project" value="InterPro"/>
</dbReference>
<dbReference type="GO" id="GO:0004672">
    <property type="term" value="F:protein kinase activity"/>
    <property type="evidence" value="ECO:0007669"/>
    <property type="project" value="InterPro"/>
</dbReference>
<dbReference type="HOGENOM" id="CLU_2740250_0_0_1"/>
<dbReference type="InterPro" id="IPR000719">
    <property type="entry name" value="Prot_kinase_dom"/>
</dbReference>
<accession>H0ET95</accession>
<evidence type="ECO:0000313" key="3">
    <source>
        <dbReference type="Proteomes" id="UP000005446"/>
    </source>
</evidence>
<dbReference type="Proteomes" id="UP000005446">
    <property type="component" value="Unassembled WGS sequence"/>
</dbReference>
<reference evidence="2 3" key="1">
    <citation type="journal article" date="2012" name="Eukaryot. Cell">
        <title>Genome sequence of the fungus Glarea lozoyensis: the first genome sequence of a species from the Helotiaceae family.</title>
        <authorList>
            <person name="Youssar L."/>
            <person name="Gruening B.A."/>
            <person name="Erxleben A."/>
            <person name="Guenther S."/>
            <person name="Huettel W."/>
        </authorList>
    </citation>
    <scope>NUCLEOTIDE SEQUENCE [LARGE SCALE GENOMIC DNA]</scope>
    <source>
        <strain evidence="3">ATCC 74030 / MF5533</strain>
    </source>
</reference>
<dbReference type="InParanoid" id="H0ET95"/>
<dbReference type="EMBL" id="AGUE01000161">
    <property type="protein sequence ID" value="EHK98190.1"/>
    <property type="molecule type" value="Genomic_DNA"/>
</dbReference>
<gene>
    <name evidence="2" type="ORF">M7I_5954</name>
</gene>
<evidence type="ECO:0000313" key="2">
    <source>
        <dbReference type="EMBL" id="EHK98190.1"/>
    </source>
</evidence>
<evidence type="ECO:0000259" key="1">
    <source>
        <dbReference type="PROSITE" id="PS50011"/>
    </source>
</evidence>
<sequence length="71" mass="7652">MGILSGPLKGTVGIRQLVDRISLSEDPDANSHADLKPENIVFSSLSRTVTSELLVKIIDFGLGNKMKTDIV</sequence>
<comment type="caution">
    <text evidence="2">The sequence shown here is derived from an EMBL/GenBank/DDBJ whole genome shotgun (WGS) entry which is preliminary data.</text>
</comment>
<name>H0ET95_GLAL7</name>
<feature type="domain" description="Protein kinase" evidence="1">
    <location>
        <begin position="1"/>
        <end position="71"/>
    </location>
</feature>